<keyword evidence="4" id="KW-0862">Zinc</keyword>
<comment type="caution">
    <text evidence="7">The sequence shown here is derived from an EMBL/GenBank/DDBJ whole genome shotgun (WGS) entry which is preliminary data.</text>
</comment>
<dbReference type="Proteomes" id="UP000776629">
    <property type="component" value="Unassembled WGS sequence"/>
</dbReference>
<accession>A0ABS2ELA6</accession>
<dbReference type="EMBL" id="JACJJQ010000002">
    <property type="protein sequence ID" value="MBM6753289.1"/>
    <property type="molecule type" value="Genomic_DNA"/>
</dbReference>
<organism evidence="7 8">
    <name type="scientific">Limosilactobacillus alvi</name>
    <dbReference type="NCBI Taxonomy" id="990412"/>
    <lineage>
        <taxon>Bacteria</taxon>
        <taxon>Bacillati</taxon>
        <taxon>Bacillota</taxon>
        <taxon>Bacilli</taxon>
        <taxon>Lactobacillales</taxon>
        <taxon>Lactobacillaceae</taxon>
        <taxon>Limosilactobacillus</taxon>
    </lineage>
</organism>
<evidence type="ECO:0000256" key="4">
    <source>
        <dbReference type="ARBA" id="ARBA00022833"/>
    </source>
</evidence>
<keyword evidence="8" id="KW-1185">Reference proteome</keyword>
<feature type="compositionally biased region" description="Low complexity" evidence="5">
    <location>
        <begin position="37"/>
        <end position="48"/>
    </location>
</feature>
<feature type="domain" description="Peptidase metallopeptidase" evidence="6">
    <location>
        <begin position="55"/>
        <end position="202"/>
    </location>
</feature>
<keyword evidence="7" id="KW-0482">Metalloprotease</keyword>
<evidence type="ECO:0000313" key="8">
    <source>
        <dbReference type="Proteomes" id="UP000776629"/>
    </source>
</evidence>
<reference evidence="7 8" key="1">
    <citation type="journal article" date="2021" name="Sci. Rep.">
        <title>The distribution of antibiotic resistance genes in chicken gut microbiota commensals.</title>
        <authorList>
            <person name="Juricova H."/>
            <person name="Matiasovicova J."/>
            <person name="Kubasova T."/>
            <person name="Cejkova D."/>
            <person name="Rychlik I."/>
        </authorList>
    </citation>
    <scope>NUCLEOTIDE SEQUENCE [LARGE SCALE GENOMIC DNA]</scope>
    <source>
        <strain evidence="7 8">An810</strain>
    </source>
</reference>
<keyword evidence="2" id="KW-0479">Metal-binding</keyword>
<evidence type="ECO:0000256" key="3">
    <source>
        <dbReference type="ARBA" id="ARBA00022801"/>
    </source>
</evidence>
<dbReference type="Gene3D" id="3.40.390.10">
    <property type="entry name" value="Collagenase (Catalytic Domain)"/>
    <property type="match status" value="1"/>
</dbReference>
<dbReference type="InterPro" id="IPR001818">
    <property type="entry name" value="Pept_M10_metallopeptidase"/>
</dbReference>
<evidence type="ECO:0000256" key="5">
    <source>
        <dbReference type="SAM" id="MobiDB-lite"/>
    </source>
</evidence>
<evidence type="ECO:0000259" key="6">
    <source>
        <dbReference type="SMART" id="SM00235"/>
    </source>
</evidence>
<dbReference type="InterPro" id="IPR006026">
    <property type="entry name" value="Peptidase_Metallo"/>
</dbReference>
<dbReference type="InterPro" id="IPR024079">
    <property type="entry name" value="MetalloPept_cat_dom_sf"/>
</dbReference>
<protein>
    <submittedName>
        <fullName evidence="7">Matrixin family metalloprotease</fullName>
    </submittedName>
</protein>
<dbReference type="GO" id="GO:0008237">
    <property type="term" value="F:metallopeptidase activity"/>
    <property type="evidence" value="ECO:0007669"/>
    <property type="project" value="UniProtKB-KW"/>
</dbReference>
<name>A0ABS2ELA6_9LACO</name>
<feature type="region of interest" description="Disordered" evidence="5">
    <location>
        <begin position="35"/>
        <end position="55"/>
    </location>
</feature>
<proteinExistence type="predicted"/>
<evidence type="ECO:0000313" key="7">
    <source>
        <dbReference type="EMBL" id="MBM6753289.1"/>
    </source>
</evidence>
<dbReference type="CDD" id="cd04268">
    <property type="entry name" value="ZnMc_MMP_like"/>
    <property type="match status" value="1"/>
</dbReference>
<dbReference type="Pfam" id="PF00413">
    <property type="entry name" value="Peptidase_M10"/>
    <property type="match status" value="1"/>
</dbReference>
<keyword evidence="1" id="KW-0645">Protease</keyword>
<sequence length="216" mass="24088">MHFYQTNLNFQTRVNIGIAAVKDYINRFQASFDDPSTTKTTKQTTKATIKTDNDTNGRWTSPKATIYLDFQNQTLDDAMREAINAWNATGAFTFQIVNNKKAANLIATTMQNNQDQAAGLTDMSINTATGYFMDGHVYLNTAYLLNPEYGYTHERIVNTAEHELGHAIGLSHTNQISVMQPAGSNYGIQQIDITDVQRLYAKAPTTSTKQTTVNNN</sequence>
<dbReference type="SUPFAM" id="SSF55486">
    <property type="entry name" value="Metalloproteases ('zincins'), catalytic domain"/>
    <property type="match status" value="1"/>
</dbReference>
<evidence type="ECO:0000256" key="1">
    <source>
        <dbReference type="ARBA" id="ARBA00022670"/>
    </source>
</evidence>
<dbReference type="SMART" id="SM00235">
    <property type="entry name" value="ZnMc"/>
    <property type="match status" value="1"/>
</dbReference>
<evidence type="ECO:0000256" key="2">
    <source>
        <dbReference type="ARBA" id="ARBA00022723"/>
    </source>
</evidence>
<gene>
    <name evidence="7" type="ORF">H5993_00705</name>
</gene>
<keyword evidence="3" id="KW-0378">Hydrolase</keyword>